<evidence type="ECO:0000259" key="2">
    <source>
        <dbReference type="Pfam" id="PF03407"/>
    </source>
</evidence>
<gene>
    <name evidence="3" type="ORF">CSSPTR1EN2_LOCUS15850</name>
</gene>
<feature type="domain" description="Nucleotide-diphospho-sugar transferase" evidence="2">
    <location>
        <begin position="108"/>
        <end position="196"/>
    </location>
</feature>
<keyword evidence="4" id="KW-1185">Reference proteome</keyword>
<dbReference type="Pfam" id="PF03407">
    <property type="entry name" value="Nucleotid_trans"/>
    <property type="match status" value="1"/>
</dbReference>
<reference evidence="3" key="1">
    <citation type="submission" date="2024-02" db="EMBL/GenBank/DDBJ databases">
        <authorList>
            <consortium name="ELIXIR-Norway"/>
            <consortium name="Elixir Norway"/>
        </authorList>
    </citation>
    <scope>NUCLEOTIDE SEQUENCE</scope>
</reference>
<evidence type="ECO:0000256" key="1">
    <source>
        <dbReference type="SAM" id="Phobius"/>
    </source>
</evidence>
<name>A0ABP0UH86_9BRYO</name>
<evidence type="ECO:0000313" key="4">
    <source>
        <dbReference type="Proteomes" id="UP001497512"/>
    </source>
</evidence>
<dbReference type="Proteomes" id="UP001497512">
    <property type="component" value="Chromosome 3"/>
</dbReference>
<evidence type="ECO:0000313" key="3">
    <source>
        <dbReference type="EMBL" id="CAK9221226.1"/>
    </source>
</evidence>
<dbReference type="EMBL" id="OZ019895">
    <property type="protein sequence ID" value="CAK9221226.1"/>
    <property type="molecule type" value="Genomic_DNA"/>
</dbReference>
<keyword evidence="1" id="KW-0472">Membrane</keyword>
<accession>A0ABP0UH86</accession>
<dbReference type="PANTHER" id="PTHR46038:SF38">
    <property type="entry name" value="GLYCOSYLTRANSFERASE-RELATED"/>
    <property type="match status" value="1"/>
</dbReference>
<dbReference type="InterPro" id="IPR005069">
    <property type="entry name" value="Nucl-diP-sugar_transferase"/>
</dbReference>
<keyword evidence="1" id="KW-0812">Transmembrane</keyword>
<proteinExistence type="predicted"/>
<keyword evidence="1" id="KW-1133">Transmembrane helix</keyword>
<feature type="transmembrane region" description="Helical" evidence="1">
    <location>
        <begin position="12"/>
        <end position="31"/>
    </location>
</feature>
<dbReference type="PANTHER" id="PTHR46038">
    <property type="entry name" value="EXPRESSED PROTEIN-RELATED"/>
    <property type="match status" value="1"/>
</dbReference>
<protein>
    <recommendedName>
        <fullName evidence="2">Nucleotide-diphospho-sugar transferase domain-containing protein</fullName>
    </recommendedName>
</protein>
<dbReference type="InterPro" id="IPR044821">
    <property type="entry name" value="At1g28695/At4g15970-like"/>
</dbReference>
<sequence>MAQFWLKLGVRRVVIPTLLANLVVIQMIFMFHKPAALHLQSILDNFNSHLGMDTSTEIPQLSLWEHKRLGDLLKKASMPNKTVILTPLNHAWVTAGMIDLYFESFREGFIYVRSNNRTISLFKIWYDTRERQLGIHEQDNFQKMLQHQSVKDIGLKLSFLDVNIFSGHCQESDNWLQICTMHANCVIGVGEKMEFLRMISNIWKQFKALPPDEKLLNKFVPNW</sequence>
<organism evidence="3 4">
    <name type="scientific">Sphagnum troendelagicum</name>
    <dbReference type="NCBI Taxonomy" id="128251"/>
    <lineage>
        <taxon>Eukaryota</taxon>
        <taxon>Viridiplantae</taxon>
        <taxon>Streptophyta</taxon>
        <taxon>Embryophyta</taxon>
        <taxon>Bryophyta</taxon>
        <taxon>Sphagnophytina</taxon>
        <taxon>Sphagnopsida</taxon>
        <taxon>Sphagnales</taxon>
        <taxon>Sphagnaceae</taxon>
        <taxon>Sphagnum</taxon>
    </lineage>
</organism>